<reference evidence="3 4" key="1">
    <citation type="journal article" date="2014" name="PLoS Genet.">
        <title>Phylogenetically driven sequencing of extremely halophilic archaea reveals strategies for static and dynamic osmo-response.</title>
        <authorList>
            <person name="Becker E.A."/>
            <person name="Seitzer P.M."/>
            <person name="Tritt A."/>
            <person name="Larsen D."/>
            <person name="Krusor M."/>
            <person name="Yao A.I."/>
            <person name="Wu D."/>
            <person name="Madern D."/>
            <person name="Eisen J.A."/>
            <person name="Darling A.E."/>
            <person name="Facciotti M.T."/>
        </authorList>
    </citation>
    <scope>NUCLEOTIDE SEQUENCE [LARGE SCALE GENOMIC DNA]</scope>
    <source>
        <strain evidence="3 4">100A6</strain>
    </source>
</reference>
<dbReference type="eggNOG" id="arCOG04626">
    <property type="taxonomic scope" value="Archaea"/>
</dbReference>
<dbReference type="OrthoDB" id="193708at2157"/>
<feature type="domain" description="Transcriptional regulator TbsP-like C-terminal" evidence="2">
    <location>
        <begin position="148"/>
        <end position="268"/>
    </location>
</feature>
<dbReference type="InterPro" id="IPR056163">
    <property type="entry name" value="TbsP_C"/>
</dbReference>
<dbReference type="PATRIC" id="fig|1132509.6.peg.66"/>
<evidence type="ECO:0000259" key="1">
    <source>
        <dbReference type="Pfam" id="PF19138"/>
    </source>
</evidence>
<sequence>MALRQTIVETSKTTLFDAILENESSDLLCTGFDEALTEALITELGERDDPPNVQLLTTESVLKWVRDDFILASEAADLVENEALSIRTGESVSENQLIITEESVISLVTASEHTAGLPIEHEEFVAAVDEKWDERWDQAEEFSLRTPARSRVEETLSEEFGSEVEANFRAMLDAIGSTREEETLGVVDACLLVAAKHELLLYDISKWGEEVGVASKATFSRGKTNLEESGLIETEKVPIEVGRPRLRLLLGEDGLQDADIDDIPDVAQRLLSKISA</sequence>
<evidence type="ECO:0008006" key="5">
    <source>
        <dbReference type="Google" id="ProtNLM"/>
    </source>
</evidence>
<name>M0M8C7_9EURY</name>
<evidence type="ECO:0000313" key="4">
    <source>
        <dbReference type="Proteomes" id="UP000011566"/>
    </source>
</evidence>
<organism evidence="3 4">
    <name type="scientific">Halococcus hamelinensis 100A6</name>
    <dbReference type="NCBI Taxonomy" id="1132509"/>
    <lineage>
        <taxon>Archaea</taxon>
        <taxon>Methanobacteriati</taxon>
        <taxon>Methanobacteriota</taxon>
        <taxon>Stenosarchaea group</taxon>
        <taxon>Halobacteria</taxon>
        <taxon>Halobacteriales</taxon>
        <taxon>Halococcaceae</taxon>
        <taxon>Halococcus</taxon>
    </lineage>
</organism>
<dbReference type="EMBL" id="AOMB01000003">
    <property type="protein sequence ID" value="EMA41981.1"/>
    <property type="molecule type" value="Genomic_DNA"/>
</dbReference>
<feature type="domain" description="Transcriptional regulator TbsP N-terminal" evidence="1">
    <location>
        <begin position="5"/>
        <end position="147"/>
    </location>
</feature>
<protein>
    <recommendedName>
        <fullName evidence="5">Transcriptional regulator</fullName>
    </recommendedName>
</protein>
<dbReference type="RefSeq" id="WP_007689674.1">
    <property type="nucleotide sequence ID" value="NZ_AOMB01000003.1"/>
</dbReference>
<accession>M0M8C7</accession>
<dbReference type="Pfam" id="PF23336">
    <property type="entry name" value="HTH_TbsP_C"/>
    <property type="match status" value="1"/>
</dbReference>
<dbReference type="Pfam" id="PF19138">
    <property type="entry name" value="TbsP_N"/>
    <property type="match status" value="1"/>
</dbReference>
<evidence type="ECO:0000259" key="2">
    <source>
        <dbReference type="Pfam" id="PF23336"/>
    </source>
</evidence>
<evidence type="ECO:0000313" key="3">
    <source>
        <dbReference type="EMBL" id="EMA41981.1"/>
    </source>
</evidence>
<dbReference type="Proteomes" id="UP000011566">
    <property type="component" value="Unassembled WGS sequence"/>
</dbReference>
<gene>
    <name evidence="3" type="ORF">C447_00285</name>
</gene>
<dbReference type="AlphaFoldDB" id="M0M8C7"/>
<keyword evidence="4" id="KW-1185">Reference proteome</keyword>
<proteinExistence type="predicted"/>
<dbReference type="InterPro" id="IPR043859">
    <property type="entry name" value="TbsP-like_N"/>
</dbReference>
<dbReference type="NCBIfam" id="NF047393">
    <property type="entry name" value="TransRegTbspHalo"/>
    <property type="match status" value="1"/>
</dbReference>
<comment type="caution">
    <text evidence="3">The sequence shown here is derived from an EMBL/GenBank/DDBJ whole genome shotgun (WGS) entry which is preliminary data.</text>
</comment>